<protein>
    <submittedName>
        <fullName evidence="1">Uncharacterized protein</fullName>
    </submittedName>
</protein>
<accession>A0A9P0KEY8</accession>
<proteinExistence type="predicted"/>
<dbReference type="AlphaFoldDB" id="A0A9P0KEY8"/>
<sequence length="66" mass="7130">MTSIYSTFLASGTTVVKALVNTVEKADELSMKLSVNLSSSIIPEIIRYGKKTKPHGKGVTGFSSYF</sequence>
<reference evidence="1" key="1">
    <citation type="submission" date="2022-03" db="EMBL/GenBank/DDBJ databases">
        <authorList>
            <person name="Sayadi A."/>
        </authorList>
    </citation>
    <scope>NUCLEOTIDE SEQUENCE</scope>
</reference>
<evidence type="ECO:0000313" key="1">
    <source>
        <dbReference type="EMBL" id="CAH1972861.1"/>
    </source>
</evidence>
<evidence type="ECO:0000313" key="2">
    <source>
        <dbReference type="Proteomes" id="UP001152888"/>
    </source>
</evidence>
<keyword evidence="2" id="KW-1185">Reference proteome</keyword>
<dbReference type="Proteomes" id="UP001152888">
    <property type="component" value="Unassembled WGS sequence"/>
</dbReference>
<name>A0A9P0KEY8_ACAOB</name>
<organism evidence="1 2">
    <name type="scientific">Acanthoscelides obtectus</name>
    <name type="common">Bean weevil</name>
    <name type="synonym">Bruchus obtectus</name>
    <dbReference type="NCBI Taxonomy" id="200917"/>
    <lineage>
        <taxon>Eukaryota</taxon>
        <taxon>Metazoa</taxon>
        <taxon>Ecdysozoa</taxon>
        <taxon>Arthropoda</taxon>
        <taxon>Hexapoda</taxon>
        <taxon>Insecta</taxon>
        <taxon>Pterygota</taxon>
        <taxon>Neoptera</taxon>
        <taxon>Endopterygota</taxon>
        <taxon>Coleoptera</taxon>
        <taxon>Polyphaga</taxon>
        <taxon>Cucujiformia</taxon>
        <taxon>Chrysomeloidea</taxon>
        <taxon>Chrysomelidae</taxon>
        <taxon>Bruchinae</taxon>
        <taxon>Bruchini</taxon>
        <taxon>Acanthoscelides</taxon>
    </lineage>
</organism>
<dbReference type="EMBL" id="CAKOFQ010006803">
    <property type="protein sequence ID" value="CAH1972861.1"/>
    <property type="molecule type" value="Genomic_DNA"/>
</dbReference>
<gene>
    <name evidence="1" type="ORF">ACAOBT_LOCUS10237</name>
</gene>
<comment type="caution">
    <text evidence="1">The sequence shown here is derived from an EMBL/GenBank/DDBJ whole genome shotgun (WGS) entry which is preliminary data.</text>
</comment>